<keyword evidence="5" id="KW-1185">Reference proteome</keyword>
<reference evidence="4" key="1">
    <citation type="submission" date="2019-08" db="EMBL/GenBank/DDBJ databases">
        <title>The genome of the North American firefly Photinus pyralis.</title>
        <authorList>
            <consortium name="Photinus pyralis genome working group"/>
            <person name="Fallon T.R."/>
            <person name="Sander Lower S.E."/>
            <person name="Weng J.-K."/>
        </authorList>
    </citation>
    <scope>NUCLEOTIDE SEQUENCE</scope>
    <source>
        <strain evidence="4">TRF0915ILg1</strain>
        <tissue evidence="4">Whole body</tissue>
    </source>
</reference>
<comment type="caution">
    <text evidence="4">The sequence shown here is derived from an EMBL/GenBank/DDBJ whole genome shotgun (WGS) entry which is preliminary data.</text>
</comment>
<evidence type="ECO:0000313" key="5">
    <source>
        <dbReference type="Proteomes" id="UP000801492"/>
    </source>
</evidence>
<dbReference type="PROSITE" id="PS00233">
    <property type="entry name" value="CHIT_BIND_RR_1"/>
    <property type="match status" value="1"/>
</dbReference>
<dbReference type="Proteomes" id="UP000801492">
    <property type="component" value="Unassembled WGS sequence"/>
</dbReference>
<evidence type="ECO:0000256" key="2">
    <source>
        <dbReference type="PROSITE-ProRule" id="PRU00497"/>
    </source>
</evidence>
<keyword evidence="1 2" id="KW-0193">Cuticle</keyword>
<feature type="chain" id="PRO_5035459474" evidence="3">
    <location>
        <begin position="20"/>
        <end position="138"/>
    </location>
</feature>
<feature type="signal peptide" evidence="3">
    <location>
        <begin position="1"/>
        <end position="19"/>
    </location>
</feature>
<dbReference type="PRINTS" id="PR00947">
    <property type="entry name" value="CUTICLE"/>
</dbReference>
<dbReference type="PANTHER" id="PTHR10380">
    <property type="entry name" value="CUTICLE PROTEIN"/>
    <property type="match status" value="1"/>
</dbReference>
<accession>A0A8K0GGY2</accession>
<dbReference type="AlphaFoldDB" id="A0A8K0GGY2"/>
<evidence type="ECO:0000256" key="3">
    <source>
        <dbReference type="SAM" id="SignalP"/>
    </source>
</evidence>
<evidence type="ECO:0000313" key="4">
    <source>
        <dbReference type="EMBL" id="KAF2901332.1"/>
    </source>
</evidence>
<gene>
    <name evidence="4" type="ORF">ILUMI_04853</name>
</gene>
<organism evidence="4 5">
    <name type="scientific">Ignelater luminosus</name>
    <name type="common">Cucubano</name>
    <name type="synonym">Pyrophorus luminosus</name>
    <dbReference type="NCBI Taxonomy" id="2038154"/>
    <lineage>
        <taxon>Eukaryota</taxon>
        <taxon>Metazoa</taxon>
        <taxon>Ecdysozoa</taxon>
        <taxon>Arthropoda</taxon>
        <taxon>Hexapoda</taxon>
        <taxon>Insecta</taxon>
        <taxon>Pterygota</taxon>
        <taxon>Neoptera</taxon>
        <taxon>Endopterygota</taxon>
        <taxon>Coleoptera</taxon>
        <taxon>Polyphaga</taxon>
        <taxon>Elateriformia</taxon>
        <taxon>Elateroidea</taxon>
        <taxon>Elateridae</taxon>
        <taxon>Agrypninae</taxon>
        <taxon>Pyrophorini</taxon>
        <taxon>Ignelater</taxon>
    </lineage>
</organism>
<dbReference type="GO" id="GO:0062129">
    <property type="term" value="C:chitin-based extracellular matrix"/>
    <property type="evidence" value="ECO:0007669"/>
    <property type="project" value="TreeGrafter"/>
</dbReference>
<sequence>MDWLGACIIILGCASLINSAPQGGEPIKIVSQTSDVDPDGGYRWSYETANGIKAEETGTLKKGTQPDNEDAIVAKGAFSYTDLEGNSFSITYDADDVGGFQPVGNHLPTPPPIPPAIQKALDWIAAHPETAKPGGKRK</sequence>
<dbReference type="InterPro" id="IPR000618">
    <property type="entry name" value="Insect_cuticle"/>
</dbReference>
<keyword evidence="3" id="KW-0732">Signal</keyword>
<dbReference type="EMBL" id="VTPC01001701">
    <property type="protein sequence ID" value="KAF2901332.1"/>
    <property type="molecule type" value="Genomic_DNA"/>
</dbReference>
<dbReference type="Pfam" id="PF00379">
    <property type="entry name" value="Chitin_bind_4"/>
    <property type="match status" value="1"/>
</dbReference>
<evidence type="ECO:0000256" key="1">
    <source>
        <dbReference type="ARBA" id="ARBA00022460"/>
    </source>
</evidence>
<protein>
    <submittedName>
        <fullName evidence="4">Uncharacterized protein</fullName>
    </submittedName>
</protein>
<dbReference type="PANTHER" id="PTHR10380:SF241">
    <property type="entry name" value="CUTICULAR PROTEIN 47EG-RELATED"/>
    <property type="match status" value="1"/>
</dbReference>
<dbReference type="InterPro" id="IPR031311">
    <property type="entry name" value="CHIT_BIND_RR_consensus"/>
</dbReference>
<dbReference type="GO" id="GO:0008010">
    <property type="term" value="F:structural constituent of chitin-based larval cuticle"/>
    <property type="evidence" value="ECO:0007669"/>
    <property type="project" value="TreeGrafter"/>
</dbReference>
<dbReference type="InterPro" id="IPR050468">
    <property type="entry name" value="Cuticle_Struct_Prot"/>
</dbReference>
<proteinExistence type="predicted"/>
<dbReference type="OrthoDB" id="6593286at2759"/>
<name>A0A8K0GGY2_IGNLU</name>
<dbReference type="PROSITE" id="PS51155">
    <property type="entry name" value="CHIT_BIND_RR_2"/>
    <property type="match status" value="1"/>
</dbReference>